<protein>
    <submittedName>
        <fullName evidence="1">Uncharacterized protein</fullName>
    </submittedName>
</protein>
<evidence type="ECO:0000313" key="1">
    <source>
        <dbReference type="EMBL" id="KAK3080550.1"/>
    </source>
</evidence>
<keyword evidence="2" id="KW-1185">Reference proteome</keyword>
<reference evidence="1" key="1">
    <citation type="submission" date="2024-09" db="EMBL/GenBank/DDBJ databases">
        <title>Black Yeasts Isolated from many extreme environments.</title>
        <authorList>
            <person name="Coleine C."/>
            <person name="Stajich J.E."/>
            <person name="Selbmann L."/>
        </authorList>
    </citation>
    <scope>NUCLEOTIDE SEQUENCE</scope>
    <source>
        <strain evidence="1">CCFEE 5737</strain>
    </source>
</reference>
<sequence length="329" mass="37881">MSGEWNQTAVELLRTFEKDMSDDNLIHWHKEYEDKARERFSGKGGYPAFGSFERRVLFEARNAPKQTSLTGADLAALLQRTDFGSMREVFSLEERMTKPPMGPINLGHFDVRGKQHRLRLLPCFSVTHGDHDEANLRDTRDDFIPNRILARFNAIMQRGRRKQAISDDTDEGYDEPGKVSKTFQPEEELRVFCQIGAVEVETGEHQWLDTNLVLVLSLTNGFQNPFLIYNWKQREDPHDPDCEVEDVRAGKEEKEVRDGARLIPDSNMLPFVYCRVLTTLEELLDTNERPAIELHNRQQYGNYVLVSARRNPSGVVMRPGEYPEPAKIG</sequence>
<evidence type="ECO:0000313" key="2">
    <source>
        <dbReference type="Proteomes" id="UP001186974"/>
    </source>
</evidence>
<organism evidence="1 2">
    <name type="scientific">Coniosporium uncinatum</name>
    <dbReference type="NCBI Taxonomy" id="93489"/>
    <lineage>
        <taxon>Eukaryota</taxon>
        <taxon>Fungi</taxon>
        <taxon>Dikarya</taxon>
        <taxon>Ascomycota</taxon>
        <taxon>Pezizomycotina</taxon>
        <taxon>Dothideomycetes</taxon>
        <taxon>Dothideomycetes incertae sedis</taxon>
        <taxon>Coniosporium</taxon>
    </lineage>
</organism>
<accession>A0ACC3DV27</accession>
<dbReference type="Proteomes" id="UP001186974">
    <property type="component" value="Unassembled WGS sequence"/>
</dbReference>
<gene>
    <name evidence="1" type="ORF">LTS18_000347</name>
</gene>
<comment type="caution">
    <text evidence="1">The sequence shown here is derived from an EMBL/GenBank/DDBJ whole genome shotgun (WGS) entry which is preliminary data.</text>
</comment>
<dbReference type="EMBL" id="JAWDJW010000512">
    <property type="protein sequence ID" value="KAK3080550.1"/>
    <property type="molecule type" value="Genomic_DNA"/>
</dbReference>
<proteinExistence type="predicted"/>
<name>A0ACC3DV27_9PEZI</name>